<evidence type="ECO:0000259" key="2">
    <source>
        <dbReference type="PROSITE" id="PS50181"/>
    </source>
</evidence>
<feature type="compositionally biased region" description="Acidic residues" evidence="1">
    <location>
        <begin position="393"/>
        <end position="406"/>
    </location>
</feature>
<feature type="region of interest" description="Disordered" evidence="1">
    <location>
        <begin position="393"/>
        <end position="425"/>
    </location>
</feature>
<dbReference type="AlphaFoldDB" id="A0A9P4MGR2"/>
<evidence type="ECO:0000256" key="1">
    <source>
        <dbReference type="SAM" id="MobiDB-lite"/>
    </source>
</evidence>
<dbReference type="Pfam" id="PF00646">
    <property type="entry name" value="F-box"/>
    <property type="match status" value="1"/>
</dbReference>
<protein>
    <recommendedName>
        <fullName evidence="2">F-box domain-containing protein</fullName>
    </recommendedName>
</protein>
<dbReference type="SUPFAM" id="SSF81383">
    <property type="entry name" value="F-box domain"/>
    <property type="match status" value="1"/>
</dbReference>
<keyword evidence="4" id="KW-1185">Reference proteome</keyword>
<dbReference type="EMBL" id="ML978121">
    <property type="protein sequence ID" value="KAF2104739.1"/>
    <property type="molecule type" value="Genomic_DNA"/>
</dbReference>
<accession>A0A9P4MGR2</accession>
<reference evidence="3" key="1">
    <citation type="journal article" date="2020" name="Stud. Mycol.">
        <title>101 Dothideomycetes genomes: a test case for predicting lifestyles and emergence of pathogens.</title>
        <authorList>
            <person name="Haridas S."/>
            <person name="Albert R."/>
            <person name="Binder M."/>
            <person name="Bloem J."/>
            <person name="Labutti K."/>
            <person name="Salamov A."/>
            <person name="Andreopoulos B."/>
            <person name="Baker S."/>
            <person name="Barry K."/>
            <person name="Bills G."/>
            <person name="Bluhm B."/>
            <person name="Cannon C."/>
            <person name="Castanera R."/>
            <person name="Culley D."/>
            <person name="Daum C."/>
            <person name="Ezra D."/>
            <person name="Gonzalez J."/>
            <person name="Henrissat B."/>
            <person name="Kuo A."/>
            <person name="Liang C."/>
            <person name="Lipzen A."/>
            <person name="Lutzoni F."/>
            <person name="Magnuson J."/>
            <person name="Mondo S."/>
            <person name="Nolan M."/>
            <person name="Ohm R."/>
            <person name="Pangilinan J."/>
            <person name="Park H.-J."/>
            <person name="Ramirez L."/>
            <person name="Alfaro M."/>
            <person name="Sun H."/>
            <person name="Tritt A."/>
            <person name="Yoshinaga Y."/>
            <person name="Zwiers L.-H."/>
            <person name="Turgeon B."/>
            <person name="Goodwin S."/>
            <person name="Spatafora J."/>
            <person name="Crous P."/>
            <person name="Grigoriev I."/>
        </authorList>
    </citation>
    <scope>NUCLEOTIDE SEQUENCE</scope>
    <source>
        <strain evidence="3">CBS 133067</strain>
    </source>
</reference>
<evidence type="ECO:0000313" key="4">
    <source>
        <dbReference type="Proteomes" id="UP000799772"/>
    </source>
</evidence>
<dbReference type="PROSITE" id="PS50181">
    <property type="entry name" value="FBOX"/>
    <property type="match status" value="1"/>
</dbReference>
<name>A0A9P4MGR2_9PEZI</name>
<dbReference type="SMART" id="SM00256">
    <property type="entry name" value="FBOX"/>
    <property type="match status" value="1"/>
</dbReference>
<proteinExistence type="predicted"/>
<dbReference type="InterPro" id="IPR036047">
    <property type="entry name" value="F-box-like_dom_sf"/>
</dbReference>
<sequence>MATTLESLPEEITENIFSHLSIPHQRAFRLTSRQLRDKSFHRFAKNFAHVELIISKPSLQRLDQISNHPRFANAVRALSINVAWYIMDDDSGDQATSTRKANYWRQWHILDNFVQRESSLIRSGLDSALRRLKNCHSIRFTQLHHERGLGHPLGRHTFCFSVPQPDELNAFTYVGSMIIQQLVDVVTESSIQLNDLAIEVHLKSWRHIRTNCLSYLPIPYIELPMIRFGSGSCGLGALKTLSLNMKISDSPNPQKLSLFLAHTPSLKEINLKIPSWDGCPRIGEILEACSQLQDAQLPPLETIRIKTIAWIKSAQLEAFLCLFARTLRNLQLAQIEIFGSWDLVIGNLRNKLNLKFITVRQCYETDREHDLWHMTESDVESTTDLLLKYEMSNNEDEDEDEDEGEGEGSLSEVASEAEVDDEEDDTYWLSKYAFEFYYDGDDANDD</sequence>
<gene>
    <name evidence="3" type="ORF">NA57DRAFT_51545</name>
</gene>
<comment type="caution">
    <text evidence="3">The sequence shown here is derived from an EMBL/GenBank/DDBJ whole genome shotgun (WGS) entry which is preliminary data.</text>
</comment>
<dbReference type="CDD" id="cd09917">
    <property type="entry name" value="F-box_SF"/>
    <property type="match status" value="1"/>
</dbReference>
<feature type="compositionally biased region" description="Acidic residues" evidence="1">
    <location>
        <begin position="415"/>
        <end position="425"/>
    </location>
</feature>
<feature type="domain" description="F-box" evidence="2">
    <location>
        <begin position="2"/>
        <end position="50"/>
    </location>
</feature>
<dbReference type="InterPro" id="IPR001810">
    <property type="entry name" value="F-box_dom"/>
</dbReference>
<dbReference type="Proteomes" id="UP000799772">
    <property type="component" value="Unassembled WGS sequence"/>
</dbReference>
<dbReference type="OrthoDB" id="5279008at2759"/>
<evidence type="ECO:0000313" key="3">
    <source>
        <dbReference type="EMBL" id="KAF2104739.1"/>
    </source>
</evidence>
<organism evidence="3 4">
    <name type="scientific">Rhizodiscina lignyota</name>
    <dbReference type="NCBI Taxonomy" id="1504668"/>
    <lineage>
        <taxon>Eukaryota</taxon>
        <taxon>Fungi</taxon>
        <taxon>Dikarya</taxon>
        <taxon>Ascomycota</taxon>
        <taxon>Pezizomycotina</taxon>
        <taxon>Dothideomycetes</taxon>
        <taxon>Pleosporomycetidae</taxon>
        <taxon>Aulographales</taxon>
        <taxon>Rhizodiscinaceae</taxon>
        <taxon>Rhizodiscina</taxon>
    </lineage>
</organism>